<organism evidence="1 2">
    <name type="scientific">Sphaeroforma arctica JP610</name>
    <dbReference type="NCBI Taxonomy" id="667725"/>
    <lineage>
        <taxon>Eukaryota</taxon>
        <taxon>Ichthyosporea</taxon>
        <taxon>Ichthyophonida</taxon>
        <taxon>Sphaeroforma</taxon>
    </lineage>
</organism>
<keyword evidence="2" id="KW-1185">Reference proteome</keyword>
<dbReference type="AlphaFoldDB" id="A0A0L0FK51"/>
<dbReference type="Proteomes" id="UP000054560">
    <property type="component" value="Unassembled WGS sequence"/>
</dbReference>
<accession>A0A0L0FK51</accession>
<dbReference type="RefSeq" id="XP_014151051.1">
    <property type="nucleotide sequence ID" value="XM_014295576.1"/>
</dbReference>
<gene>
    <name evidence="1" type="ORF">SARC_10385</name>
</gene>
<dbReference type="GeneID" id="25910889"/>
<protein>
    <submittedName>
        <fullName evidence="1">Uncharacterized protein</fullName>
    </submittedName>
</protein>
<dbReference type="EMBL" id="KQ242824">
    <property type="protein sequence ID" value="KNC77149.1"/>
    <property type="molecule type" value="Genomic_DNA"/>
</dbReference>
<evidence type="ECO:0000313" key="2">
    <source>
        <dbReference type="Proteomes" id="UP000054560"/>
    </source>
</evidence>
<evidence type="ECO:0000313" key="1">
    <source>
        <dbReference type="EMBL" id="KNC77149.1"/>
    </source>
</evidence>
<sequence length="112" mass="12490">MSASMKPGHLGRLIKTAIVQKGPLTTNELVAELPSSQVQSKAWLKNKVLKHMKAKREVMQKLQPTEENVSSIELKHNRSTQKGVFKWVIYADKKFIPKTPSPPAETAAKQTA</sequence>
<name>A0A0L0FK51_9EUKA</name>
<proteinExistence type="predicted"/>
<reference evidence="1 2" key="1">
    <citation type="submission" date="2011-02" db="EMBL/GenBank/DDBJ databases">
        <title>The Genome Sequence of Sphaeroforma arctica JP610.</title>
        <authorList>
            <consortium name="The Broad Institute Genome Sequencing Platform"/>
            <person name="Russ C."/>
            <person name="Cuomo C."/>
            <person name="Young S.K."/>
            <person name="Zeng Q."/>
            <person name="Gargeya S."/>
            <person name="Alvarado L."/>
            <person name="Berlin A."/>
            <person name="Chapman S.B."/>
            <person name="Chen Z."/>
            <person name="Freedman E."/>
            <person name="Gellesch M."/>
            <person name="Goldberg J."/>
            <person name="Griggs A."/>
            <person name="Gujja S."/>
            <person name="Heilman E."/>
            <person name="Heiman D."/>
            <person name="Howarth C."/>
            <person name="Mehta T."/>
            <person name="Neiman D."/>
            <person name="Pearson M."/>
            <person name="Roberts A."/>
            <person name="Saif S."/>
            <person name="Shea T."/>
            <person name="Shenoy N."/>
            <person name="Sisk P."/>
            <person name="Stolte C."/>
            <person name="Sykes S."/>
            <person name="White J."/>
            <person name="Yandava C."/>
            <person name="Burger G."/>
            <person name="Gray M.W."/>
            <person name="Holland P.W.H."/>
            <person name="King N."/>
            <person name="Lang F.B.F."/>
            <person name="Roger A.J."/>
            <person name="Ruiz-Trillo I."/>
            <person name="Haas B."/>
            <person name="Nusbaum C."/>
            <person name="Birren B."/>
        </authorList>
    </citation>
    <scope>NUCLEOTIDE SEQUENCE [LARGE SCALE GENOMIC DNA]</scope>
    <source>
        <strain evidence="1 2">JP610</strain>
    </source>
</reference>